<dbReference type="AlphaFoldDB" id="A0A518C622"/>
<protein>
    <recommendedName>
        <fullName evidence="3">Molybdopterin converting factor</fullName>
    </recommendedName>
</protein>
<dbReference type="KEGG" id="bvo:Pan97_16660"/>
<keyword evidence="2" id="KW-1185">Reference proteome</keyword>
<name>A0A518C622_9BACT</name>
<evidence type="ECO:0000313" key="1">
    <source>
        <dbReference type="EMBL" id="QDU74654.1"/>
    </source>
</evidence>
<dbReference type="InterPro" id="IPR016155">
    <property type="entry name" value="Mopterin_synth/thiamin_S_b"/>
</dbReference>
<proteinExistence type="predicted"/>
<dbReference type="OrthoDB" id="284768at2"/>
<accession>A0A518C622</accession>
<dbReference type="Proteomes" id="UP000318626">
    <property type="component" value="Chromosome"/>
</dbReference>
<sequence length="74" mass="8057">MKILVINNDGGGFADYVDVADGTTVAQLFERQIGATKPSHYLIRVNRQPCPADQVLREGDRISITPTKIEGAKS</sequence>
<gene>
    <name evidence="1" type="ORF">Pan97_16660</name>
</gene>
<evidence type="ECO:0008006" key="3">
    <source>
        <dbReference type="Google" id="ProtNLM"/>
    </source>
</evidence>
<dbReference type="SUPFAM" id="SSF54285">
    <property type="entry name" value="MoaD/ThiS"/>
    <property type="match status" value="1"/>
</dbReference>
<evidence type="ECO:0000313" key="2">
    <source>
        <dbReference type="Proteomes" id="UP000318626"/>
    </source>
</evidence>
<organism evidence="1 2">
    <name type="scientific">Bremerella volcania</name>
    <dbReference type="NCBI Taxonomy" id="2527984"/>
    <lineage>
        <taxon>Bacteria</taxon>
        <taxon>Pseudomonadati</taxon>
        <taxon>Planctomycetota</taxon>
        <taxon>Planctomycetia</taxon>
        <taxon>Pirellulales</taxon>
        <taxon>Pirellulaceae</taxon>
        <taxon>Bremerella</taxon>
    </lineage>
</organism>
<dbReference type="EMBL" id="CP036289">
    <property type="protein sequence ID" value="QDU74654.1"/>
    <property type="molecule type" value="Genomic_DNA"/>
</dbReference>
<reference evidence="2" key="1">
    <citation type="submission" date="2019-02" db="EMBL/GenBank/DDBJ databases">
        <title>Deep-cultivation of Planctomycetes and their phenomic and genomic characterization uncovers novel biology.</title>
        <authorList>
            <person name="Wiegand S."/>
            <person name="Jogler M."/>
            <person name="Boedeker C."/>
            <person name="Pinto D."/>
            <person name="Vollmers J."/>
            <person name="Rivas-Marin E."/>
            <person name="Kohn T."/>
            <person name="Peeters S.H."/>
            <person name="Heuer A."/>
            <person name="Rast P."/>
            <person name="Oberbeckmann S."/>
            <person name="Bunk B."/>
            <person name="Jeske O."/>
            <person name="Meyerdierks A."/>
            <person name="Storesund J.E."/>
            <person name="Kallscheuer N."/>
            <person name="Luecker S."/>
            <person name="Lage O.M."/>
            <person name="Pohl T."/>
            <person name="Merkel B.J."/>
            <person name="Hornburger P."/>
            <person name="Mueller R.-W."/>
            <person name="Bruemmer F."/>
            <person name="Labrenz M."/>
            <person name="Spormann A.M."/>
            <person name="Op den Camp H."/>
            <person name="Overmann J."/>
            <person name="Amann R."/>
            <person name="Jetten M.S.M."/>
            <person name="Mascher T."/>
            <person name="Medema M.H."/>
            <person name="Devos D.P."/>
            <person name="Kaster A.-K."/>
            <person name="Ovreas L."/>
            <person name="Rohde M."/>
            <person name="Galperin M.Y."/>
            <person name="Jogler C."/>
        </authorList>
    </citation>
    <scope>NUCLEOTIDE SEQUENCE [LARGE SCALE GENOMIC DNA]</scope>
    <source>
        <strain evidence="2">Pan97</strain>
    </source>
</reference>